<feature type="compositionally biased region" description="Polar residues" evidence="1">
    <location>
        <begin position="207"/>
        <end position="216"/>
    </location>
</feature>
<reference evidence="3 4" key="1">
    <citation type="journal article" date="2023" name="Sci. Data">
        <title>Genome assembly of the Korean intertidal mud-creeper Batillaria attramentaria.</title>
        <authorList>
            <person name="Patra A.K."/>
            <person name="Ho P.T."/>
            <person name="Jun S."/>
            <person name="Lee S.J."/>
            <person name="Kim Y."/>
            <person name="Won Y.J."/>
        </authorList>
    </citation>
    <scope>NUCLEOTIDE SEQUENCE [LARGE SCALE GENOMIC DNA]</scope>
    <source>
        <strain evidence="3">Wonlab-2016</strain>
    </source>
</reference>
<feature type="transmembrane region" description="Helical" evidence="2">
    <location>
        <begin position="307"/>
        <end position="325"/>
    </location>
</feature>
<sequence>MDSTSFPVDITHNTTPESSIHTLFSEDTALANNTSFMDYTEYKVSRWSLLIYRPICSTFGMTGNILSIVVFLTTSLRHSPTAIYMVTLAALDWAARWCTRKGAIFTLVVAGTISLGANFVHLVALRLNPVTDGSYRGRCSVGEGLGRKAERFKRGAGINASGLSENRLAHQQEQSSRSVTQSSQRSAVVEDERFRQHDLEQVDNEPSHQAQSSTRSVMQYPHLSRIVQDAENIPNAKPDVTNIPTDRSERQVTTRSNSSAQLTRMLLTVSVTFLVLTLPAGVFVVLFRQWNPSAGYQKALFSLVRDITFNLMYTNHAINFLLYCLSGTRFRAKAASIIFYFCRARGVP</sequence>
<feature type="transmembrane region" description="Helical" evidence="2">
    <location>
        <begin position="265"/>
        <end position="287"/>
    </location>
</feature>
<feature type="compositionally biased region" description="Basic and acidic residues" evidence="1">
    <location>
        <begin position="188"/>
        <end position="200"/>
    </location>
</feature>
<dbReference type="Gene3D" id="1.20.1070.10">
    <property type="entry name" value="Rhodopsin 7-helix transmembrane proteins"/>
    <property type="match status" value="2"/>
</dbReference>
<dbReference type="InterPro" id="IPR052954">
    <property type="entry name" value="GPCR-Ligand_Int"/>
</dbReference>
<evidence type="ECO:0008006" key="5">
    <source>
        <dbReference type="Google" id="ProtNLM"/>
    </source>
</evidence>
<name>A0ABD0KRD2_9CAEN</name>
<gene>
    <name evidence="3" type="ORF">BaRGS_00019277</name>
</gene>
<dbReference type="AlphaFoldDB" id="A0ABD0KRD2"/>
<dbReference type="Proteomes" id="UP001519460">
    <property type="component" value="Unassembled WGS sequence"/>
</dbReference>
<feature type="region of interest" description="Disordered" evidence="1">
    <location>
        <begin position="163"/>
        <end position="216"/>
    </location>
</feature>
<dbReference type="EMBL" id="JACVVK020000137">
    <property type="protein sequence ID" value="KAK7489478.1"/>
    <property type="molecule type" value="Genomic_DNA"/>
</dbReference>
<evidence type="ECO:0000256" key="2">
    <source>
        <dbReference type="SAM" id="Phobius"/>
    </source>
</evidence>
<feature type="transmembrane region" description="Helical" evidence="2">
    <location>
        <begin position="51"/>
        <end position="74"/>
    </location>
</feature>
<keyword evidence="2" id="KW-1133">Transmembrane helix</keyword>
<organism evidence="3 4">
    <name type="scientific">Batillaria attramentaria</name>
    <dbReference type="NCBI Taxonomy" id="370345"/>
    <lineage>
        <taxon>Eukaryota</taxon>
        <taxon>Metazoa</taxon>
        <taxon>Spiralia</taxon>
        <taxon>Lophotrochozoa</taxon>
        <taxon>Mollusca</taxon>
        <taxon>Gastropoda</taxon>
        <taxon>Caenogastropoda</taxon>
        <taxon>Sorbeoconcha</taxon>
        <taxon>Cerithioidea</taxon>
        <taxon>Batillariidae</taxon>
        <taxon>Batillaria</taxon>
    </lineage>
</organism>
<keyword evidence="2" id="KW-0812">Transmembrane</keyword>
<keyword evidence="4" id="KW-1185">Reference proteome</keyword>
<dbReference type="SUPFAM" id="SSF81321">
    <property type="entry name" value="Family A G protein-coupled receptor-like"/>
    <property type="match status" value="2"/>
</dbReference>
<proteinExistence type="predicted"/>
<feature type="transmembrane region" description="Helical" evidence="2">
    <location>
        <begin position="103"/>
        <end position="125"/>
    </location>
</feature>
<feature type="compositionally biased region" description="Low complexity" evidence="1">
    <location>
        <begin position="171"/>
        <end position="186"/>
    </location>
</feature>
<keyword evidence="2" id="KW-0472">Membrane</keyword>
<evidence type="ECO:0000313" key="4">
    <source>
        <dbReference type="Proteomes" id="UP001519460"/>
    </source>
</evidence>
<comment type="caution">
    <text evidence="3">The sequence shown here is derived from an EMBL/GenBank/DDBJ whole genome shotgun (WGS) entry which is preliminary data.</text>
</comment>
<protein>
    <recommendedName>
        <fullName evidence="5">G-protein coupled receptors family 1 profile domain-containing protein</fullName>
    </recommendedName>
</protein>
<evidence type="ECO:0000256" key="1">
    <source>
        <dbReference type="SAM" id="MobiDB-lite"/>
    </source>
</evidence>
<dbReference type="PANTHER" id="PTHR46641:SF25">
    <property type="entry name" value="CNMAMIDE RECEPTOR-RELATED"/>
    <property type="match status" value="1"/>
</dbReference>
<accession>A0ABD0KRD2</accession>
<feature type="region of interest" description="Disordered" evidence="1">
    <location>
        <begin position="235"/>
        <end position="255"/>
    </location>
</feature>
<evidence type="ECO:0000313" key="3">
    <source>
        <dbReference type="EMBL" id="KAK7489478.1"/>
    </source>
</evidence>
<dbReference type="PANTHER" id="PTHR46641">
    <property type="entry name" value="FMRFAMIDE RECEPTOR-RELATED"/>
    <property type="match status" value="1"/>
</dbReference>